<dbReference type="Proteomes" id="UP000433945">
    <property type="component" value="Unassembled WGS sequence"/>
</dbReference>
<dbReference type="EMBL" id="WOWP01000053">
    <property type="protein sequence ID" value="MUV04592.1"/>
    <property type="molecule type" value="Genomic_DNA"/>
</dbReference>
<evidence type="ECO:0000313" key="1">
    <source>
        <dbReference type="EMBL" id="MUV04592.1"/>
    </source>
</evidence>
<accession>A0A6N8HFU4</accession>
<evidence type="ECO:0000313" key="2">
    <source>
        <dbReference type="Proteomes" id="UP000433945"/>
    </source>
</evidence>
<dbReference type="AlphaFoldDB" id="A0A6N8HFU4"/>
<reference evidence="1 2" key="1">
    <citation type="submission" date="2019-12" db="EMBL/GenBank/DDBJ databases">
        <authorList>
            <person name="Sun J.-Q."/>
        </authorList>
    </citation>
    <scope>NUCLEOTIDE SEQUENCE [LARGE SCALE GENOMIC DNA]</scope>
    <source>
        <strain evidence="1 2">JCM 17928</strain>
    </source>
</reference>
<gene>
    <name evidence="1" type="ORF">GN157_12820</name>
</gene>
<protein>
    <submittedName>
        <fullName evidence="1">Uncharacterized protein</fullName>
    </submittedName>
</protein>
<name>A0A6N8HFU4_9FLAO</name>
<keyword evidence="2" id="KW-1185">Reference proteome</keyword>
<organism evidence="1 2">
    <name type="scientific">Flavobacterium rakeshii</name>
    <dbReference type="NCBI Taxonomy" id="1038845"/>
    <lineage>
        <taxon>Bacteria</taxon>
        <taxon>Pseudomonadati</taxon>
        <taxon>Bacteroidota</taxon>
        <taxon>Flavobacteriia</taxon>
        <taxon>Flavobacteriales</taxon>
        <taxon>Flavobacteriaceae</taxon>
        <taxon>Flavobacterium</taxon>
    </lineage>
</organism>
<proteinExistence type="predicted"/>
<comment type="caution">
    <text evidence="1">The sequence shown here is derived from an EMBL/GenBank/DDBJ whole genome shotgun (WGS) entry which is preliminary data.</text>
</comment>
<sequence length="397" mass="46513">MIQKYPLEWLDSLISLTLNPAKIYLQDLTREHLQQLTEKAIIETVHIQSELKNQVFSLHKESQIRLLVQKYHSALIILLDTVMAYREDKAFEHSDYSNLAKTLISCLDELLFFIENRFADFLGLEERVPVTYLAVSRKELKIKLDRLQKKLVKDVADPCFTGIVLEQLQRFINSRNNEGVTFRDLLYRRELVHKLDLLGKGDNRTSIYSALNELLIYMNFNSRHYIRYFTRTLADKINTLEDKAERLDSLHFHYKEFRQLQCHQNMILFPQQQGLKTVVGNWFEHEITYLEKTLTLHPDPVRGLKKVMTPLSVAKKVKVNISTDQIALFLRACDESRLIEARSLSQVFRQIVPHLATPAKTELSYDSVRSKSYNAEERDKEALVLLLQKIITKVKSY</sequence>
<dbReference type="OrthoDB" id="636834at2"/>
<dbReference type="RefSeq" id="WP_157483857.1">
    <property type="nucleotide sequence ID" value="NZ_WOWP01000053.1"/>
</dbReference>